<accession>A0ABS4TKS6</accession>
<proteinExistence type="predicted"/>
<gene>
    <name evidence="1" type="ORF">JOF56_004994</name>
</gene>
<evidence type="ECO:0000313" key="2">
    <source>
        <dbReference type="Proteomes" id="UP001519332"/>
    </source>
</evidence>
<reference evidence="1 2" key="1">
    <citation type="submission" date="2021-03" db="EMBL/GenBank/DDBJ databases">
        <title>Sequencing the genomes of 1000 actinobacteria strains.</title>
        <authorList>
            <person name="Klenk H.-P."/>
        </authorList>
    </citation>
    <scope>NUCLEOTIDE SEQUENCE [LARGE SCALE GENOMIC DNA]</scope>
    <source>
        <strain evidence="1 2">DSM 46670</strain>
    </source>
</reference>
<sequence>MLGRGTDKTDFESLPQAVIYPYPGRYQLIVSAMSLNEVRVATYDWTTRIATHRHTARFPARAAKRSVGP</sequence>
<name>A0ABS4TKS6_9PSEU</name>
<keyword evidence="2" id="KW-1185">Reference proteome</keyword>
<protein>
    <submittedName>
        <fullName evidence="1">Uncharacterized protein</fullName>
    </submittedName>
</protein>
<evidence type="ECO:0000313" key="1">
    <source>
        <dbReference type="EMBL" id="MBP2324609.1"/>
    </source>
</evidence>
<comment type="caution">
    <text evidence="1">The sequence shown here is derived from an EMBL/GenBank/DDBJ whole genome shotgun (WGS) entry which is preliminary data.</text>
</comment>
<dbReference type="Proteomes" id="UP001519332">
    <property type="component" value="Unassembled WGS sequence"/>
</dbReference>
<organism evidence="1 2">
    <name type="scientific">Kibdelosporangium banguiense</name>
    <dbReference type="NCBI Taxonomy" id="1365924"/>
    <lineage>
        <taxon>Bacteria</taxon>
        <taxon>Bacillati</taxon>
        <taxon>Actinomycetota</taxon>
        <taxon>Actinomycetes</taxon>
        <taxon>Pseudonocardiales</taxon>
        <taxon>Pseudonocardiaceae</taxon>
        <taxon>Kibdelosporangium</taxon>
    </lineage>
</organism>
<dbReference type="EMBL" id="JAGINW010000001">
    <property type="protein sequence ID" value="MBP2324609.1"/>
    <property type="molecule type" value="Genomic_DNA"/>
</dbReference>